<organism evidence="1 2">
    <name type="scientific">Xanthomonas vesicatoria</name>
    <dbReference type="NCBI Taxonomy" id="56460"/>
    <lineage>
        <taxon>Bacteria</taxon>
        <taxon>Pseudomonadati</taxon>
        <taxon>Pseudomonadota</taxon>
        <taxon>Gammaproteobacteria</taxon>
        <taxon>Lysobacterales</taxon>
        <taxon>Lysobacteraceae</taxon>
        <taxon>Xanthomonas</taxon>
    </lineage>
</organism>
<sequence>MMVVVPFAQARDPRIPGAVELYAFNSSPSVKALLLTDIRGPQLCLKLGGAKNRLQNIDKNVQYTVIGMSTLDCRTGTGVAGVNTQFITLGDTVILTINTTGIGAKIQ</sequence>
<proteinExistence type="predicted"/>
<dbReference type="Proteomes" id="UP000030969">
    <property type="component" value="Unassembled WGS sequence"/>
</dbReference>
<dbReference type="AlphaFoldDB" id="A0AAJ0N5V4"/>
<protein>
    <submittedName>
        <fullName evidence="1">Uncharacterized protein</fullName>
    </submittedName>
</protein>
<accession>A0AAJ0N5V4</accession>
<evidence type="ECO:0000313" key="1">
    <source>
        <dbReference type="EMBL" id="KHM96648.1"/>
    </source>
</evidence>
<comment type="caution">
    <text evidence="1">The sequence shown here is derived from an EMBL/GenBank/DDBJ whole genome shotgun (WGS) entry which is preliminary data.</text>
</comment>
<dbReference type="EMBL" id="JSYJ01000023">
    <property type="protein sequence ID" value="KHM96648.1"/>
    <property type="molecule type" value="Genomic_DNA"/>
</dbReference>
<gene>
    <name evidence="1" type="ORF">OR61_05765</name>
</gene>
<name>A0AAJ0N5V4_9XANT</name>
<reference evidence="1 2" key="1">
    <citation type="submission" date="2014-11" db="EMBL/GenBank/DDBJ databases">
        <title>Draft Genome Sequences of Xanthomonas vesicatoria Strains from the Balkan Peninsula.</title>
        <authorList>
            <person name="Vancheva T."/>
            <person name="Lefeuvre P."/>
            <person name="Bogatzevska N."/>
            <person name="Moncheva P."/>
            <person name="Koebnik R."/>
        </authorList>
    </citation>
    <scope>NUCLEOTIDE SEQUENCE [LARGE SCALE GENOMIC DNA]</scope>
    <source>
        <strain evidence="1 2">53M</strain>
    </source>
</reference>
<evidence type="ECO:0000313" key="2">
    <source>
        <dbReference type="Proteomes" id="UP000030969"/>
    </source>
</evidence>